<evidence type="ECO:0000313" key="5">
    <source>
        <dbReference type="EMBL" id="CAH9050761.1"/>
    </source>
</evidence>
<evidence type="ECO:0000313" key="7">
    <source>
        <dbReference type="Proteomes" id="UP001152467"/>
    </source>
</evidence>
<comment type="caution">
    <text evidence="6">The sequence shown here is derived from an EMBL/GenBank/DDBJ whole genome shotgun (WGS) entry which is preliminary data.</text>
</comment>
<keyword evidence="3" id="KW-0804">Transcription</keyword>
<proteinExistence type="predicted"/>
<dbReference type="AlphaFoldDB" id="A0A9W4R069"/>
<organism evidence="6 7">
    <name type="scientific">Pseudoalteromonas holothuriae</name>
    <dbReference type="NCBI Taxonomy" id="2963714"/>
    <lineage>
        <taxon>Bacteria</taxon>
        <taxon>Pseudomonadati</taxon>
        <taxon>Pseudomonadota</taxon>
        <taxon>Gammaproteobacteria</taxon>
        <taxon>Alteromonadales</taxon>
        <taxon>Pseudoalteromonadaceae</taxon>
        <taxon>Pseudoalteromonas</taxon>
    </lineage>
</organism>
<dbReference type="InterPro" id="IPR000835">
    <property type="entry name" value="HTH_MarR-typ"/>
</dbReference>
<gene>
    <name evidence="6" type="primary">slyA</name>
    <name evidence="6" type="ORF">PSECIP111854_02805</name>
    <name evidence="5" type="ORF">PSECIP111951_00258</name>
</gene>
<evidence type="ECO:0000256" key="3">
    <source>
        <dbReference type="ARBA" id="ARBA00023163"/>
    </source>
</evidence>
<evidence type="ECO:0000256" key="1">
    <source>
        <dbReference type="ARBA" id="ARBA00023015"/>
    </source>
</evidence>
<dbReference type="SUPFAM" id="SSF46785">
    <property type="entry name" value="Winged helix' DNA-binding domain"/>
    <property type="match status" value="1"/>
</dbReference>
<protein>
    <submittedName>
        <fullName evidence="6">Transcriptional regulator SlyA</fullName>
    </submittedName>
</protein>
<keyword evidence="7" id="KW-1185">Reference proteome</keyword>
<evidence type="ECO:0000256" key="2">
    <source>
        <dbReference type="ARBA" id="ARBA00023125"/>
    </source>
</evidence>
<evidence type="ECO:0000313" key="6">
    <source>
        <dbReference type="EMBL" id="CAH9061407.1"/>
    </source>
</evidence>
<dbReference type="EMBL" id="CAMAPD010000001">
    <property type="protein sequence ID" value="CAH9050761.1"/>
    <property type="molecule type" value="Genomic_DNA"/>
</dbReference>
<feature type="domain" description="HTH marR-type" evidence="4">
    <location>
        <begin position="14"/>
        <end position="147"/>
    </location>
</feature>
<name>A0A9W4R069_9GAMM</name>
<dbReference type="InterPro" id="IPR036390">
    <property type="entry name" value="WH_DNA-bd_sf"/>
</dbReference>
<sequence length="151" mass="17124">MHGQELSEMLLKIDEFLPYRLVKLANKVSSAFSKVYFEEAGLTVPQWRAIAHLAQQESCSAKQLCDLAEIDKSTMSRAVKQLTDKNWIELCADPNDKRAKRLSLTKEGEALYAQLSPKALAWENNLLAELSEQERKALVSVMNKLEKQIDT</sequence>
<dbReference type="PROSITE" id="PS50995">
    <property type="entry name" value="HTH_MARR_2"/>
    <property type="match status" value="1"/>
</dbReference>
<dbReference type="Proteomes" id="UP001152467">
    <property type="component" value="Unassembled WGS sequence"/>
</dbReference>
<reference evidence="6 8" key="1">
    <citation type="submission" date="2022-07" db="EMBL/GenBank/DDBJ databases">
        <authorList>
            <person name="Criscuolo A."/>
        </authorList>
    </citation>
    <scope>NUCLEOTIDE SEQUENCE</scope>
    <source>
        <strain evidence="8">CIP 111951</strain>
        <strain evidence="6">CIP111854</strain>
        <strain evidence="5">CIP111951</strain>
    </source>
</reference>
<dbReference type="InterPro" id="IPR036388">
    <property type="entry name" value="WH-like_DNA-bd_sf"/>
</dbReference>
<keyword evidence="1" id="KW-0805">Transcription regulation</keyword>
<keyword evidence="2" id="KW-0238">DNA-binding</keyword>
<dbReference type="GO" id="GO:0003700">
    <property type="term" value="F:DNA-binding transcription factor activity"/>
    <property type="evidence" value="ECO:0007669"/>
    <property type="project" value="InterPro"/>
</dbReference>
<dbReference type="PRINTS" id="PR00598">
    <property type="entry name" value="HTHMARR"/>
</dbReference>
<accession>A0A9W4R069</accession>
<evidence type="ECO:0000259" key="4">
    <source>
        <dbReference type="PROSITE" id="PS50995"/>
    </source>
</evidence>
<dbReference type="Gene3D" id="1.10.10.10">
    <property type="entry name" value="Winged helix-like DNA-binding domain superfamily/Winged helix DNA-binding domain"/>
    <property type="match status" value="1"/>
</dbReference>
<dbReference type="GO" id="GO:0003677">
    <property type="term" value="F:DNA binding"/>
    <property type="evidence" value="ECO:0007669"/>
    <property type="project" value="UniProtKB-KW"/>
</dbReference>
<evidence type="ECO:0000313" key="8">
    <source>
        <dbReference type="Proteomes" id="UP001152485"/>
    </source>
</evidence>
<dbReference type="Proteomes" id="UP001152485">
    <property type="component" value="Unassembled WGS sequence"/>
</dbReference>
<dbReference type="EMBL" id="CAMAPC010000011">
    <property type="protein sequence ID" value="CAH9061407.1"/>
    <property type="molecule type" value="Genomic_DNA"/>
</dbReference>
<dbReference type="Pfam" id="PF12802">
    <property type="entry name" value="MarR_2"/>
    <property type="match status" value="1"/>
</dbReference>
<dbReference type="SMART" id="SM00347">
    <property type="entry name" value="HTH_MARR"/>
    <property type="match status" value="1"/>
</dbReference>
<dbReference type="PANTHER" id="PTHR42756:SF1">
    <property type="entry name" value="TRANSCRIPTIONAL REPRESSOR OF EMRAB OPERON"/>
    <property type="match status" value="1"/>
</dbReference>
<dbReference type="PANTHER" id="PTHR42756">
    <property type="entry name" value="TRANSCRIPTIONAL REGULATOR, MARR"/>
    <property type="match status" value="1"/>
</dbReference>